<dbReference type="Gene3D" id="3.40.1190.10">
    <property type="entry name" value="Mur-like, catalytic domain"/>
    <property type="match status" value="1"/>
</dbReference>
<dbReference type="InterPro" id="IPR018109">
    <property type="entry name" value="Folylpolyglutamate_synth_CS"/>
</dbReference>
<dbReference type="AlphaFoldDB" id="A0A9D1DW38"/>
<comment type="cofactor">
    <cofactor evidence="12">
        <name>Mg(2+)</name>
        <dbReference type="ChEBI" id="CHEBI:18420"/>
    </cofactor>
</comment>
<dbReference type="GO" id="GO:0071555">
    <property type="term" value="P:cell wall organization"/>
    <property type="evidence" value="ECO:0007669"/>
    <property type="project" value="UniProtKB-KW"/>
</dbReference>
<comment type="caution">
    <text evidence="17">The sequence shown here is derived from an EMBL/GenBank/DDBJ whole genome shotgun (WGS) entry which is preliminary data.</text>
</comment>
<accession>A0A9D1DW38</accession>
<dbReference type="GO" id="GO:0009252">
    <property type="term" value="P:peptidoglycan biosynthetic process"/>
    <property type="evidence" value="ECO:0007669"/>
    <property type="project" value="UniProtKB-UniRule"/>
</dbReference>
<evidence type="ECO:0000259" key="16">
    <source>
        <dbReference type="Pfam" id="PF08245"/>
    </source>
</evidence>
<evidence type="ECO:0000256" key="5">
    <source>
        <dbReference type="ARBA" id="ARBA00022618"/>
    </source>
</evidence>
<evidence type="ECO:0000256" key="4">
    <source>
        <dbReference type="ARBA" id="ARBA00022598"/>
    </source>
</evidence>
<comment type="catalytic activity">
    <reaction evidence="12">
        <text>UDP-N-acetyl-alpha-D-muramoyl-L-alanyl-D-glutamate + meso-2,6-diaminopimelate + ATP = UDP-N-acetyl-alpha-D-muramoyl-L-alanyl-gamma-D-glutamyl-meso-2,6-diaminopimelate + ADP + phosphate + H(+)</text>
        <dbReference type="Rhea" id="RHEA:23676"/>
        <dbReference type="ChEBI" id="CHEBI:15378"/>
        <dbReference type="ChEBI" id="CHEBI:30616"/>
        <dbReference type="ChEBI" id="CHEBI:43474"/>
        <dbReference type="ChEBI" id="CHEBI:57791"/>
        <dbReference type="ChEBI" id="CHEBI:83900"/>
        <dbReference type="ChEBI" id="CHEBI:83905"/>
        <dbReference type="ChEBI" id="CHEBI:456216"/>
        <dbReference type="EC" id="6.3.2.13"/>
    </reaction>
</comment>
<keyword evidence="4 12" id="KW-0436">Ligase</keyword>
<evidence type="ECO:0000256" key="13">
    <source>
        <dbReference type="RuleBase" id="RU004135"/>
    </source>
</evidence>
<comment type="pathway">
    <text evidence="1 12 13">Cell wall biogenesis; peptidoglycan biosynthesis.</text>
</comment>
<feature type="modified residue" description="N6-carboxylysine" evidence="12">
    <location>
        <position position="216"/>
    </location>
</feature>
<feature type="binding site" evidence="12">
    <location>
        <position position="184"/>
    </location>
    <ligand>
        <name>UDP-N-acetyl-alpha-D-muramoyl-L-alanyl-D-glutamate</name>
        <dbReference type="ChEBI" id="CHEBI:83900"/>
    </ligand>
</feature>
<evidence type="ECO:0000256" key="8">
    <source>
        <dbReference type="ARBA" id="ARBA00022960"/>
    </source>
</evidence>
<dbReference type="SUPFAM" id="SSF63418">
    <property type="entry name" value="MurE/MurF N-terminal domain"/>
    <property type="match status" value="1"/>
</dbReference>
<dbReference type="InterPro" id="IPR036565">
    <property type="entry name" value="Mur-like_cat_sf"/>
</dbReference>
<feature type="binding site" evidence="12">
    <location>
        <position position="380"/>
    </location>
    <ligand>
        <name>meso-2,6-diaminopimelate</name>
        <dbReference type="ChEBI" id="CHEBI:57791"/>
    </ligand>
</feature>
<dbReference type="NCBIfam" id="NF001126">
    <property type="entry name" value="PRK00139.1-4"/>
    <property type="match status" value="1"/>
</dbReference>
<sequence length="486" mass="53028">MRLSELLKSMDWKGEAPPFDPEVAGVTCDSRKVNPGDLFVAIRGGAADGHKYAASALEKGACCAVTEKPLGLAQELVTGDTRRFYGEAASAFFGHPSKSMTLIGVTGTKGKTTVTNLVKKVLEADGTMVGLIGTIQNEIGSEVIHAENTTPEAMELEGLYAQMRDKGCRYCVMEVSSHALEQQRIGDSFYKAAAFTNLSHEHLDYHGDMESYFAAKEKLFSRCEKAVVGIDDEYGRRVVKDLPALAGKELPLLTFTSEPEGADLCARGIVCHPDRVEFTLLYKGEEYPVHFHMPGVFSVRNFLAAAGLCLSLGLPMERILPPLQAVEGVKGRMEVIPTGRDFTVITDYAHAPAPLESALKSLKETVKGRLVCLFGCGGDRDRTKRPLMAEAAAKYADFVIVTSDNPRTEDPDAIISEILPGLRGWDTPHVTIADRRKAIYWAVQNAEPGDTILLAGKGHEDYQIIGHEKRHFDEREVVAEALKTLG</sequence>
<dbReference type="Proteomes" id="UP000824241">
    <property type="component" value="Unassembled WGS sequence"/>
</dbReference>
<dbReference type="GO" id="GO:0005737">
    <property type="term" value="C:cytoplasm"/>
    <property type="evidence" value="ECO:0007669"/>
    <property type="project" value="UniProtKB-SubCell"/>
</dbReference>
<dbReference type="InterPro" id="IPR035911">
    <property type="entry name" value="MurE/MurF_N"/>
</dbReference>
<feature type="binding site" evidence="12">
    <location>
        <position position="176"/>
    </location>
    <ligand>
        <name>UDP-N-acetyl-alpha-D-muramoyl-L-alanyl-D-glutamate</name>
        <dbReference type="ChEBI" id="CHEBI:83900"/>
    </ligand>
</feature>
<dbReference type="GO" id="GO:0008360">
    <property type="term" value="P:regulation of cell shape"/>
    <property type="evidence" value="ECO:0007669"/>
    <property type="project" value="UniProtKB-KW"/>
</dbReference>
<gene>
    <name evidence="12" type="primary">murE</name>
    <name evidence="17" type="ORF">IAB37_00590</name>
</gene>
<reference evidence="17" key="1">
    <citation type="submission" date="2020-10" db="EMBL/GenBank/DDBJ databases">
        <authorList>
            <person name="Gilroy R."/>
        </authorList>
    </citation>
    <scope>NUCLEOTIDE SEQUENCE</scope>
    <source>
        <strain evidence="17">CHK189-12415</strain>
    </source>
</reference>
<evidence type="ECO:0000259" key="15">
    <source>
        <dbReference type="Pfam" id="PF02875"/>
    </source>
</evidence>
<comment type="similarity">
    <text evidence="2 12">Belongs to the MurCDEF family. MurE subfamily.</text>
</comment>
<dbReference type="GO" id="GO:0004326">
    <property type="term" value="F:tetrahydrofolylpolyglutamate synthase activity"/>
    <property type="evidence" value="ECO:0007669"/>
    <property type="project" value="InterPro"/>
</dbReference>
<evidence type="ECO:0000256" key="9">
    <source>
        <dbReference type="ARBA" id="ARBA00022984"/>
    </source>
</evidence>
<feature type="binding site" evidence="12">
    <location>
        <position position="460"/>
    </location>
    <ligand>
        <name>meso-2,6-diaminopimelate</name>
        <dbReference type="ChEBI" id="CHEBI:57791"/>
    </ligand>
</feature>
<dbReference type="PANTHER" id="PTHR23135:SF4">
    <property type="entry name" value="UDP-N-ACETYLMURAMOYL-L-ALANYL-D-GLUTAMATE--2,6-DIAMINOPIMELATE LIGASE MURE HOMOLOG, CHLOROPLASTIC"/>
    <property type="match status" value="1"/>
</dbReference>
<dbReference type="InterPro" id="IPR004101">
    <property type="entry name" value="Mur_ligase_C"/>
</dbReference>
<keyword evidence="12" id="KW-0460">Magnesium</keyword>
<keyword evidence="8 12" id="KW-0133">Cell shape</keyword>
<keyword evidence="7 12" id="KW-0067">ATP-binding</keyword>
<feature type="binding site" evidence="12">
    <location>
        <begin position="404"/>
        <end position="407"/>
    </location>
    <ligand>
        <name>meso-2,6-diaminopimelate</name>
        <dbReference type="ChEBI" id="CHEBI:57791"/>
    </ligand>
</feature>
<dbReference type="PROSITE" id="PS01011">
    <property type="entry name" value="FOLYLPOLYGLU_SYNT_1"/>
    <property type="match status" value="1"/>
</dbReference>
<dbReference type="SUPFAM" id="SSF53623">
    <property type="entry name" value="MurD-like peptide ligases, catalytic domain"/>
    <property type="match status" value="1"/>
</dbReference>
<dbReference type="InterPro" id="IPR005761">
    <property type="entry name" value="UDP-N-AcMur-Glu-dNH2Pim_ligase"/>
</dbReference>
<dbReference type="InterPro" id="IPR013221">
    <property type="entry name" value="Mur_ligase_cen"/>
</dbReference>
<feature type="binding site" evidence="12">
    <location>
        <position position="182"/>
    </location>
    <ligand>
        <name>UDP-N-acetyl-alpha-D-muramoyl-L-alanyl-D-glutamate</name>
        <dbReference type="ChEBI" id="CHEBI:83900"/>
    </ligand>
</feature>
<dbReference type="Gene3D" id="3.90.190.20">
    <property type="entry name" value="Mur ligase, C-terminal domain"/>
    <property type="match status" value="1"/>
</dbReference>
<dbReference type="EMBL" id="DVHA01000018">
    <property type="protein sequence ID" value="HIR60065.1"/>
    <property type="molecule type" value="Genomic_DNA"/>
</dbReference>
<feature type="binding site" evidence="12">
    <location>
        <position position="148"/>
    </location>
    <ligand>
        <name>UDP-N-acetyl-alpha-D-muramoyl-L-alanyl-D-glutamate</name>
        <dbReference type="ChEBI" id="CHEBI:83900"/>
    </ligand>
</feature>
<keyword evidence="3 12" id="KW-0963">Cytoplasm</keyword>
<evidence type="ECO:0000256" key="10">
    <source>
        <dbReference type="ARBA" id="ARBA00023306"/>
    </source>
</evidence>
<dbReference type="Pfam" id="PF08245">
    <property type="entry name" value="Mur_ligase_M"/>
    <property type="match status" value="1"/>
</dbReference>
<feature type="short sequence motif" description="Meso-diaminopimelate recognition motif" evidence="12">
    <location>
        <begin position="404"/>
        <end position="407"/>
    </location>
</feature>
<keyword evidence="9 12" id="KW-0573">Peptidoglycan synthesis</keyword>
<dbReference type="NCBIfam" id="NF001124">
    <property type="entry name" value="PRK00139.1-2"/>
    <property type="match status" value="1"/>
</dbReference>
<dbReference type="HAMAP" id="MF_00208">
    <property type="entry name" value="MurE"/>
    <property type="match status" value="1"/>
</dbReference>
<feature type="domain" description="Mur ligase central" evidence="16">
    <location>
        <begin position="105"/>
        <end position="308"/>
    </location>
</feature>
<evidence type="ECO:0000313" key="17">
    <source>
        <dbReference type="EMBL" id="HIR60065.1"/>
    </source>
</evidence>
<dbReference type="GO" id="GO:0000287">
    <property type="term" value="F:magnesium ion binding"/>
    <property type="evidence" value="ECO:0007669"/>
    <property type="project" value="UniProtKB-UniRule"/>
</dbReference>
<dbReference type="PANTHER" id="PTHR23135">
    <property type="entry name" value="MUR LIGASE FAMILY MEMBER"/>
    <property type="match status" value="1"/>
</dbReference>
<keyword evidence="10 12" id="KW-0131">Cell cycle</keyword>
<comment type="PTM">
    <text evidence="12">Carboxylation is probably crucial for Mg(2+) binding and, consequently, for the gamma-phosphate positioning of ATP.</text>
</comment>
<proteinExistence type="inferred from homology"/>
<evidence type="ECO:0000256" key="1">
    <source>
        <dbReference type="ARBA" id="ARBA00004752"/>
    </source>
</evidence>
<feature type="domain" description="Mur ligase C-terminal" evidence="15">
    <location>
        <begin position="331"/>
        <end position="458"/>
    </location>
</feature>
<dbReference type="SUPFAM" id="SSF53244">
    <property type="entry name" value="MurD-like peptide ligases, peptide-binding domain"/>
    <property type="match status" value="1"/>
</dbReference>
<keyword evidence="6 12" id="KW-0547">Nucleotide-binding</keyword>
<feature type="domain" description="Mur ligase N-terminal catalytic" evidence="14">
    <location>
        <begin position="23"/>
        <end position="70"/>
    </location>
</feature>
<feature type="binding site" evidence="12">
    <location>
        <begin position="149"/>
        <end position="150"/>
    </location>
    <ligand>
        <name>UDP-N-acetyl-alpha-D-muramoyl-L-alanyl-D-glutamate</name>
        <dbReference type="ChEBI" id="CHEBI:83900"/>
    </ligand>
</feature>
<protein>
    <recommendedName>
        <fullName evidence="12">UDP-N-acetylmuramoyl-L-alanyl-D-glutamate--2,6-diaminopimelate ligase</fullName>
        <ecNumber evidence="12">6.3.2.13</ecNumber>
    </recommendedName>
    <alternativeName>
        <fullName evidence="12">Meso-A2pm-adding enzyme</fullName>
    </alternativeName>
    <alternativeName>
        <fullName evidence="12">Meso-diaminopimelate-adding enzyme</fullName>
    </alternativeName>
    <alternativeName>
        <fullName evidence="12">UDP-MurNAc-L-Ala-D-Glu:meso-diaminopimelate ligase</fullName>
    </alternativeName>
    <alternativeName>
        <fullName evidence="12">UDP-MurNAc-tripeptide synthetase</fullName>
    </alternativeName>
    <alternativeName>
        <fullName evidence="12">UDP-N-acetylmuramyl-tripeptide synthetase</fullName>
    </alternativeName>
</protein>
<dbReference type="Pfam" id="PF02875">
    <property type="entry name" value="Mur_ligase_C"/>
    <property type="match status" value="1"/>
</dbReference>
<evidence type="ECO:0000256" key="7">
    <source>
        <dbReference type="ARBA" id="ARBA00022840"/>
    </source>
</evidence>
<evidence type="ECO:0000256" key="6">
    <source>
        <dbReference type="ARBA" id="ARBA00022741"/>
    </source>
</evidence>
<keyword evidence="5 12" id="KW-0132">Cell division</keyword>
<evidence type="ECO:0000256" key="3">
    <source>
        <dbReference type="ARBA" id="ARBA00022490"/>
    </source>
</evidence>
<dbReference type="EC" id="6.3.2.13" evidence="12"/>
<evidence type="ECO:0000256" key="2">
    <source>
        <dbReference type="ARBA" id="ARBA00005898"/>
    </source>
</evidence>
<name>A0A9D1DW38_9FIRM</name>
<feature type="binding site" evidence="12">
    <location>
        <begin position="107"/>
        <end position="113"/>
    </location>
    <ligand>
        <name>ATP</name>
        <dbReference type="ChEBI" id="CHEBI:30616"/>
    </ligand>
</feature>
<comment type="caution">
    <text evidence="12">Lacks conserved residue(s) required for the propagation of feature annotation.</text>
</comment>
<dbReference type="GO" id="GO:0051301">
    <property type="term" value="P:cell division"/>
    <property type="evidence" value="ECO:0007669"/>
    <property type="project" value="UniProtKB-KW"/>
</dbReference>
<feature type="binding site" evidence="12">
    <location>
        <position position="456"/>
    </location>
    <ligand>
        <name>meso-2,6-diaminopimelate</name>
        <dbReference type="ChEBI" id="CHEBI:57791"/>
    </ligand>
</feature>
<evidence type="ECO:0000256" key="12">
    <source>
        <dbReference type="HAMAP-Rule" id="MF_00208"/>
    </source>
</evidence>
<evidence type="ECO:0000313" key="18">
    <source>
        <dbReference type="Proteomes" id="UP000824241"/>
    </source>
</evidence>
<dbReference type="Pfam" id="PF01225">
    <property type="entry name" value="Mur_ligase"/>
    <property type="match status" value="1"/>
</dbReference>
<feature type="binding site" evidence="12">
    <location>
        <position position="30"/>
    </location>
    <ligand>
        <name>UDP-N-acetyl-alpha-D-muramoyl-L-alanyl-D-glutamate</name>
        <dbReference type="ChEBI" id="CHEBI:83900"/>
    </ligand>
</feature>
<comment type="function">
    <text evidence="12">Catalyzes the addition of meso-diaminopimelic acid to the nucleotide precursor UDP-N-acetylmuramoyl-L-alanyl-D-glutamate (UMAG) in the biosynthesis of bacterial cell-wall peptidoglycan.</text>
</comment>
<dbReference type="InterPro" id="IPR000713">
    <property type="entry name" value="Mur_ligase_N"/>
</dbReference>
<organism evidence="17 18">
    <name type="scientific">Candidatus Faecivivens stercoravium</name>
    <dbReference type="NCBI Taxonomy" id="2840803"/>
    <lineage>
        <taxon>Bacteria</taxon>
        <taxon>Bacillati</taxon>
        <taxon>Bacillota</taxon>
        <taxon>Clostridia</taxon>
        <taxon>Eubacteriales</taxon>
        <taxon>Oscillospiraceae</taxon>
        <taxon>Oscillospiraceae incertae sedis</taxon>
        <taxon>Candidatus Faecivivens</taxon>
    </lineage>
</organism>
<dbReference type="GO" id="GO:0005524">
    <property type="term" value="F:ATP binding"/>
    <property type="evidence" value="ECO:0007669"/>
    <property type="project" value="UniProtKB-UniRule"/>
</dbReference>
<evidence type="ECO:0000256" key="11">
    <source>
        <dbReference type="ARBA" id="ARBA00023316"/>
    </source>
</evidence>
<dbReference type="InterPro" id="IPR036615">
    <property type="entry name" value="Mur_ligase_C_dom_sf"/>
</dbReference>
<reference evidence="17" key="2">
    <citation type="journal article" date="2021" name="PeerJ">
        <title>Extensive microbial diversity within the chicken gut microbiome revealed by metagenomics and culture.</title>
        <authorList>
            <person name="Gilroy R."/>
            <person name="Ravi A."/>
            <person name="Getino M."/>
            <person name="Pursley I."/>
            <person name="Horton D.L."/>
            <person name="Alikhan N.F."/>
            <person name="Baker D."/>
            <person name="Gharbi K."/>
            <person name="Hall N."/>
            <person name="Watson M."/>
            <person name="Adriaenssens E.M."/>
            <person name="Foster-Nyarko E."/>
            <person name="Jarju S."/>
            <person name="Secka A."/>
            <person name="Antonio M."/>
            <person name="Oren A."/>
            <person name="Chaudhuri R.R."/>
            <person name="La Ragione R."/>
            <person name="Hildebrand F."/>
            <person name="Pallen M.J."/>
        </authorList>
    </citation>
    <scope>NUCLEOTIDE SEQUENCE</scope>
    <source>
        <strain evidence="17">CHK189-12415</strain>
    </source>
</reference>
<keyword evidence="11 12" id="KW-0961">Cell wall biogenesis/degradation</keyword>
<evidence type="ECO:0000259" key="14">
    <source>
        <dbReference type="Pfam" id="PF01225"/>
    </source>
</evidence>
<dbReference type="Gene3D" id="3.40.1390.10">
    <property type="entry name" value="MurE/MurF, N-terminal domain"/>
    <property type="match status" value="1"/>
</dbReference>
<dbReference type="GO" id="GO:0008765">
    <property type="term" value="F:UDP-N-acetylmuramoylalanyl-D-glutamate-2,6-diaminopimelate ligase activity"/>
    <property type="evidence" value="ECO:0007669"/>
    <property type="project" value="UniProtKB-UniRule"/>
</dbReference>
<dbReference type="NCBIfam" id="TIGR01085">
    <property type="entry name" value="murE"/>
    <property type="match status" value="1"/>
</dbReference>
<comment type="subcellular location">
    <subcellularLocation>
        <location evidence="12 13">Cytoplasm</location>
    </subcellularLocation>
</comment>